<evidence type="ECO:0000313" key="2">
    <source>
        <dbReference type="EMBL" id="KAK2105119.1"/>
    </source>
</evidence>
<dbReference type="EMBL" id="JASSZA010000007">
    <property type="protein sequence ID" value="KAK2105119.1"/>
    <property type="molecule type" value="Genomic_DNA"/>
</dbReference>
<organism evidence="2 3">
    <name type="scientific">Saguinus oedipus</name>
    <name type="common">Cotton-top tamarin</name>
    <name type="synonym">Oedipomidas oedipus</name>
    <dbReference type="NCBI Taxonomy" id="9490"/>
    <lineage>
        <taxon>Eukaryota</taxon>
        <taxon>Metazoa</taxon>
        <taxon>Chordata</taxon>
        <taxon>Craniata</taxon>
        <taxon>Vertebrata</taxon>
        <taxon>Euteleostomi</taxon>
        <taxon>Mammalia</taxon>
        <taxon>Eutheria</taxon>
        <taxon>Euarchontoglires</taxon>
        <taxon>Primates</taxon>
        <taxon>Haplorrhini</taxon>
        <taxon>Platyrrhini</taxon>
        <taxon>Cebidae</taxon>
        <taxon>Callitrichinae</taxon>
        <taxon>Saguinus</taxon>
    </lineage>
</organism>
<proteinExistence type="predicted"/>
<name>A0ABQ9V6X0_SAGOE</name>
<accession>A0ABQ9V6X0</accession>
<keyword evidence="3" id="KW-1185">Reference proteome</keyword>
<sequence length="61" mass="7198">MVHRAGGAEHRRHADVNTQAKGAFFNPKNQHEGFYFGQSWARRRLEMSIWENTSVDQRRRA</sequence>
<reference evidence="2 3" key="1">
    <citation type="submission" date="2023-05" db="EMBL/GenBank/DDBJ databases">
        <title>B98-5 Cell Line De Novo Hybrid Assembly: An Optical Mapping Approach.</title>
        <authorList>
            <person name="Kananen K."/>
            <person name="Auerbach J.A."/>
            <person name="Kautto E."/>
            <person name="Blachly J.S."/>
        </authorList>
    </citation>
    <scope>NUCLEOTIDE SEQUENCE [LARGE SCALE GENOMIC DNA]</scope>
    <source>
        <strain evidence="2">B95-8</strain>
        <tissue evidence="2">Cell line</tissue>
    </source>
</reference>
<gene>
    <name evidence="2" type="ORF">P7K49_014633</name>
</gene>
<feature type="compositionally biased region" description="Basic and acidic residues" evidence="1">
    <location>
        <begin position="1"/>
        <end position="15"/>
    </location>
</feature>
<evidence type="ECO:0000256" key="1">
    <source>
        <dbReference type="SAM" id="MobiDB-lite"/>
    </source>
</evidence>
<protein>
    <submittedName>
        <fullName evidence="2">Uncharacterized protein</fullName>
    </submittedName>
</protein>
<comment type="caution">
    <text evidence="2">The sequence shown here is derived from an EMBL/GenBank/DDBJ whole genome shotgun (WGS) entry which is preliminary data.</text>
</comment>
<dbReference type="Proteomes" id="UP001266305">
    <property type="component" value="Unassembled WGS sequence"/>
</dbReference>
<evidence type="ECO:0000313" key="3">
    <source>
        <dbReference type="Proteomes" id="UP001266305"/>
    </source>
</evidence>
<feature type="region of interest" description="Disordered" evidence="1">
    <location>
        <begin position="1"/>
        <end position="28"/>
    </location>
</feature>